<dbReference type="InterPro" id="IPR005561">
    <property type="entry name" value="ANTAR"/>
</dbReference>
<accession>A0A9X2E7Y3</accession>
<keyword evidence="5" id="KW-1185">Reference proteome</keyword>
<keyword evidence="2" id="KW-0804">Transcription</keyword>
<dbReference type="InterPro" id="IPR003018">
    <property type="entry name" value="GAF"/>
</dbReference>
<dbReference type="Pfam" id="PF03861">
    <property type="entry name" value="ANTAR"/>
    <property type="match status" value="1"/>
</dbReference>
<dbReference type="EMBL" id="JAMRXG010000002">
    <property type="protein sequence ID" value="MCM6773158.1"/>
    <property type="molecule type" value="Genomic_DNA"/>
</dbReference>
<evidence type="ECO:0000259" key="3">
    <source>
        <dbReference type="PROSITE" id="PS50921"/>
    </source>
</evidence>
<dbReference type="PIRSF" id="PIRSF036625">
    <property type="entry name" value="GAF_ANTAR"/>
    <property type="match status" value="1"/>
</dbReference>
<organism evidence="4 5">
    <name type="scientific">Nocardia pulmonis</name>
    <dbReference type="NCBI Taxonomy" id="2951408"/>
    <lineage>
        <taxon>Bacteria</taxon>
        <taxon>Bacillati</taxon>
        <taxon>Actinomycetota</taxon>
        <taxon>Actinomycetes</taxon>
        <taxon>Mycobacteriales</taxon>
        <taxon>Nocardiaceae</taxon>
        <taxon>Nocardia</taxon>
    </lineage>
</organism>
<comment type="caution">
    <text evidence="4">The sequence shown here is derived from an EMBL/GenBank/DDBJ whole genome shotgun (WGS) entry which is preliminary data.</text>
</comment>
<keyword evidence="1" id="KW-0805">Transcription regulation</keyword>
<dbReference type="Gene3D" id="3.30.450.40">
    <property type="match status" value="1"/>
</dbReference>
<dbReference type="InterPro" id="IPR012074">
    <property type="entry name" value="GAF_ANTAR"/>
</dbReference>
<proteinExistence type="predicted"/>
<feature type="domain" description="ANTAR" evidence="3">
    <location>
        <begin position="172"/>
        <end position="233"/>
    </location>
</feature>
<dbReference type="Gene3D" id="1.10.10.10">
    <property type="entry name" value="Winged helix-like DNA-binding domain superfamily/Winged helix DNA-binding domain"/>
    <property type="match status" value="1"/>
</dbReference>
<dbReference type="GO" id="GO:0003723">
    <property type="term" value="F:RNA binding"/>
    <property type="evidence" value="ECO:0007669"/>
    <property type="project" value="InterPro"/>
</dbReference>
<dbReference type="Pfam" id="PF13185">
    <property type="entry name" value="GAF_2"/>
    <property type="match status" value="1"/>
</dbReference>
<gene>
    <name evidence="4" type="ORF">NDR86_06705</name>
</gene>
<dbReference type="InterPro" id="IPR029016">
    <property type="entry name" value="GAF-like_dom_sf"/>
</dbReference>
<dbReference type="SMART" id="SM01012">
    <property type="entry name" value="ANTAR"/>
    <property type="match status" value="1"/>
</dbReference>
<sequence length="241" mass="26134">MNSADAAMADELVAAFARASGLWLSAETVHTALELITSLAALTVPGTVGSGITLLDSHGERVTAAATDAVVEQADAVQYRIRQGPCLTAWADRVVVRIDDLNGDRRWPRWAREAAGLGLRSSLSVPLVAGSQALGALKIYADQPNSYGEREEHWLTLFAAQAALLLANMQTAREAERVSDLLTQSLRGREVMAMAKGIVMARDSVDERTAFLKLTETARQHRMTVQRAAERLVGSTVRRLR</sequence>
<name>A0A9X2E7Y3_9NOCA</name>
<dbReference type="RefSeq" id="WP_251910138.1">
    <property type="nucleotide sequence ID" value="NZ_JAMRXG010000002.1"/>
</dbReference>
<evidence type="ECO:0000256" key="1">
    <source>
        <dbReference type="ARBA" id="ARBA00023015"/>
    </source>
</evidence>
<protein>
    <submittedName>
        <fullName evidence="4">GAF and ANTAR domain-containing protein</fullName>
    </submittedName>
</protein>
<dbReference type="SUPFAM" id="SSF55781">
    <property type="entry name" value="GAF domain-like"/>
    <property type="match status" value="1"/>
</dbReference>
<evidence type="ECO:0000313" key="4">
    <source>
        <dbReference type="EMBL" id="MCM6773158.1"/>
    </source>
</evidence>
<dbReference type="InterPro" id="IPR036388">
    <property type="entry name" value="WH-like_DNA-bd_sf"/>
</dbReference>
<reference evidence="4" key="1">
    <citation type="submission" date="2022-06" db="EMBL/GenBank/DDBJ databases">
        <title>Novel species in genus nocardia.</title>
        <authorList>
            <person name="Li F."/>
        </authorList>
    </citation>
    <scope>NUCLEOTIDE SEQUENCE</scope>
    <source>
        <strain evidence="4">CDC141</strain>
    </source>
</reference>
<dbReference type="PROSITE" id="PS50921">
    <property type="entry name" value="ANTAR"/>
    <property type="match status" value="1"/>
</dbReference>
<dbReference type="SMART" id="SM00065">
    <property type="entry name" value="GAF"/>
    <property type="match status" value="1"/>
</dbReference>
<dbReference type="Proteomes" id="UP001139157">
    <property type="component" value="Unassembled WGS sequence"/>
</dbReference>
<evidence type="ECO:0000313" key="5">
    <source>
        <dbReference type="Proteomes" id="UP001139157"/>
    </source>
</evidence>
<dbReference type="AlphaFoldDB" id="A0A9X2E7Y3"/>
<evidence type="ECO:0000256" key="2">
    <source>
        <dbReference type="ARBA" id="ARBA00023163"/>
    </source>
</evidence>